<evidence type="ECO:0000313" key="2">
    <source>
        <dbReference type="Proteomes" id="UP000414233"/>
    </source>
</evidence>
<reference evidence="1 2" key="1">
    <citation type="submission" date="2019-08" db="EMBL/GenBank/DDBJ databases">
        <authorList>
            <person name="Peeters C."/>
        </authorList>
    </citation>
    <scope>NUCLEOTIDE SEQUENCE [LARGE SCALE GENOMIC DNA]</scope>
    <source>
        <strain evidence="1 2">LMG 30175</strain>
    </source>
</reference>
<protein>
    <submittedName>
        <fullName evidence="1">Uncharacterized protein</fullName>
    </submittedName>
</protein>
<dbReference type="RefSeq" id="WP_150700136.1">
    <property type="nucleotide sequence ID" value="NZ_CABPRZ010000041.1"/>
</dbReference>
<gene>
    <name evidence="1" type="ORF">PTE30175_05416</name>
</gene>
<dbReference type="AlphaFoldDB" id="A0A5E4ZD57"/>
<dbReference type="OrthoDB" id="9928837at2"/>
<name>A0A5E4ZD57_9BURK</name>
<evidence type="ECO:0000313" key="1">
    <source>
        <dbReference type="EMBL" id="VVE59321.1"/>
    </source>
</evidence>
<dbReference type="Proteomes" id="UP000414233">
    <property type="component" value="Unassembled WGS sequence"/>
</dbReference>
<keyword evidence="2" id="KW-1185">Reference proteome</keyword>
<organism evidence="1 2">
    <name type="scientific">Pandoraea terrae</name>
    <dbReference type="NCBI Taxonomy" id="1537710"/>
    <lineage>
        <taxon>Bacteria</taxon>
        <taxon>Pseudomonadati</taxon>
        <taxon>Pseudomonadota</taxon>
        <taxon>Betaproteobacteria</taxon>
        <taxon>Burkholderiales</taxon>
        <taxon>Burkholderiaceae</taxon>
        <taxon>Pandoraea</taxon>
    </lineage>
</organism>
<accession>A0A5E4ZD57</accession>
<proteinExistence type="predicted"/>
<sequence>MRKEVKVNVCGRPYLIHQMAAREGFEYLAIDSADYTVEELVKGVKVKVAGQWVAAEDEEVINVAISDAAGILPPYKVLWALNAEVRQVNFGFLAGRKKPEVPGRFRSNVDTQEADGMDPLIANLFASGKASMIELETVYSVEDAVRMMDSIVVANVNQALIDEAAMAEAKSKSKR</sequence>
<dbReference type="EMBL" id="CABPRZ010000041">
    <property type="protein sequence ID" value="VVE59321.1"/>
    <property type="molecule type" value="Genomic_DNA"/>
</dbReference>